<dbReference type="InterPro" id="IPR016163">
    <property type="entry name" value="Ald_DH_C"/>
</dbReference>
<dbReference type="RefSeq" id="WP_115516570.1">
    <property type="nucleotide sequence ID" value="NZ_QRGO01000001.1"/>
</dbReference>
<evidence type="ECO:0000256" key="4">
    <source>
        <dbReference type="RuleBase" id="RU003345"/>
    </source>
</evidence>
<evidence type="ECO:0000256" key="1">
    <source>
        <dbReference type="ARBA" id="ARBA00009986"/>
    </source>
</evidence>
<organism evidence="6 7">
    <name type="scientific">Undibacter mobilis</name>
    <dbReference type="NCBI Taxonomy" id="2292256"/>
    <lineage>
        <taxon>Bacteria</taxon>
        <taxon>Pseudomonadati</taxon>
        <taxon>Pseudomonadota</taxon>
        <taxon>Alphaproteobacteria</taxon>
        <taxon>Hyphomicrobiales</taxon>
        <taxon>Nitrobacteraceae</taxon>
        <taxon>Undibacter</taxon>
    </lineage>
</organism>
<evidence type="ECO:0000259" key="5">
    <source>
        <dbReference type="Pfam" id="PF00171"/>
    </source>
</evidence>
<comment type="similarity">
    <text evidence="1 4">Belongs to the aldehyde dehydrogenase family.</text>
</comment>
<feature type="domain" description="Aldehyde dehydrogenase" evidence="5">
    <location>
        <begin position="26"/>
        <end position="487"/>
    </location>
</feature>
<evidence type="ECO:0000313" key="7">
    <source>
        <dbReference type="Proteomes" id="UP000263993"/>
    </source>
</evidence>
<evidence type="ECO:0000256" key="3">
    <source>
        <dbReference type="PROSITE-ProRule" id="PRU10007"/>
    </source>
</evidence>
<sequence length="496" mass="52734">MATSSNKAAAFVLPAVKRELYYGGAWHKARSGLTQETHNPATGESLGSVSLAEAQDVDAAVKAAYAGFKIWRRVKPVERAAILRKAADVIREHADELALIDAADCGGPYKRMVKDSEGGALAFEYFAGLVTEIKGDTIPTGDDVLSFTVREPLGVVVRINAYNHPVLFAATHAAPALAAGNAVIMKPPEQAPLSTLRLVELLGPLFPPGVISALPGGRACGEALVAHPQVAKVGLIGAIPTGKAILKGAADSMKKVTLELGGKNALIGYGDADPDKLAAGIIQGMNFVWLGQSCGSTSRVFLHESIHDAVLERVVKKVKTLRFGIPTDPNTEMGCLVSKAQLDKVKYYVQAGKDDGARLVVGGRQPDDAQLANGFYYEPTIFADVKPTMRIAQEEVFGPILSVFKWSDEDAMFEAVNELNYGLTASIWTSNLSVAHRAAARVEAGYVWVNGASTHYFGVPFGGYKQSGMGREESIEELLDNTQLKSINIALDGAGT</sequence>
<dbReference type="InterPro" id="IPR016162">
    <property type="entry name" value="Ald_DH_N"/>
</dbReference>
<gene>
    <name evidence="6" type="ORF">DXH78_08190</name>
</gene>
<dbReference type="InterPro" id="IPR015590">
    <property type="entry name" value="Aldehyde_DH_dom"/>
</dbReference>
<dbReference type="Gene3D" id="3.40.309.10">
    <property type="entry name" value="Aldehyde Dehydrogenase, Chain A, domain 2"/>
    <property type="match status" value="1"/>
</dbReference>
<dbReference type="InterPro" id="IPR029510">
    <property type="entry name" value="Ald_DH_CS_GLU"/>
</dbReference>
<comment type="caution">
    <text evidence="6">The sequence shown here is derived from an EMBL/GenBank/DDBJ whole genome shotgun (WGS) entry which is preliminary data.</text>
</comment>
<keyword evidence="2 4" id="KW-0560">Oxidoreductase</keyword>
<feature type="active site" evidence="3">
    <location>
        <position position="259"/>
    </location>
</feature>
<dbReference type="PROSITE" id="PS00687">
    <property type="entry name" value="ALDEHYDE_DEHYDR_GLU"/>
    <property type="match status" value="1"/>
</dbReference>
<dbReference type="SUPFAM" id="SSF53720">
    <property type="entry name" value="ALDH-like"/>
    <property type="match status" value="1"/>
</dbReference>
<protein>
    <submittedName>
        <fullName evidence="6">Aldehyde dehydrogenase family protein</fullName>
    </submittedName>
</protein>
<dbReference type="GO" id="GO:0016620">
    <property type="term" value="F:oxidoreductase activity, acting on the aldehyde or oxo group of donors, NAD or NADP as acceptor"/>
    <property type="evidence" value="ECO:0007669"/>
    <property type="project" value="InterPro"/>
</dbReference>
<dbReference type="Proteomes" id="UP000263993">
    <property type="component" value="Unassembled WGS sequence"/>
</dbReference>
<keyword evidence="7" id="KW-1185">Reference proteome</keyword>
<name>A0A371BA95_9BRAD</name>
<accession>A0A371BA95</accession>
<dbReference type="InterPro" id="IPR016161">
    <property type="entry name" value="Ald_DH/histidinol_DH"/>
</dbReference>
<reference evidence="7" key="1">
    <citation type="submission" date="2018-08" db="EMBL/GenBank/DDBJ databases">
        <authorList>
            <person name="Kim S.-J."/>
            <person name="Jung G.-Y."/>
        </authorList>
    </citation>
    <scope>NUCLEOTIDE SEQUENCE [LARGE SCALE GENOMIC DNA]</scope>
    <source>
        <strain evidence="7">GY_H</strain>
    </source>
</reference>
<dbReference type="PANTHER" id="PTHR11699">
    <property type="entry name" value="ALDEHYDE DEHYDROGENASE-RELATED"/>
    <property type="match status" value="1"/>
</dbReference>
<proteinExistence type="inferred from homology"/>
<dbReference type="Pfam" id="PF00171">
    <property type="entry name" value="Aldedh"/>
    <property type="match status" value="1"/>
</dbReference>
<evidence type="ECO:0000313" key="6">
    <source>
        <dbReference type="EMBL" id="RDV04545.1"/>
    </source>
</evidence>
<evidence type="ECO:0000256" key="2">
    <source>
        <dbReference type="ARBA" id="ARBA00023002"/>
    </source>
</evidence>
<dbReference type="FunFam" id="3.40.605.10:FF:000007">
    <property type="entry name" value="NAD/NADP-dependent betaine aldehyde dehydrogenase"/>
    <property type="match status" value="1"/>
</dbReference>
<dbReference type="EMBL" id="QRGO01000001">
    <property type="protein sequence ID" value="RDV04545.1"/>
    <property type="molecule type" value="Genomic_DNA"/>
</dbReference>
<dbReference type="Gene3D" id="3.40.605.10">
    <property type="entry name" value="Aldehyde Dehydrogenase, Chain A, domain 1"/>
    <property type="match status" value="1"/>
</dbReference>
<dbReference type="AlphaFoldDB" id="A0A371BA95"/>
<dbReference type="OrthoDB" id="9812625at2"/>